<evidence type="ECO:0000313" key="1">
    <source>
        <dbReference type="EMBL" id="GIH29385.1"/>
    </source>
</evidence>
<reference evidence="1" key="1">
    <citation type="submission" date="2021-01" db="EMBL/GenBank/DDBJ databases">
        <title>Whole genome shotgun sequence of Acrocarpospora phusangensis NBRC 108782.</title>
        <authorList>
            <person name="Komaki H."/>
            <person name="Tamura T."/>
        </authorList>
    </citation>
    <scope>NUCLEOTIDE SEQUENCE</scope>
    <source>
        <strain evidence="1">NBRC 108782</strain>
    </source>
</reference>
<proteinExistence type="predicted"/>
<dbReference type="AlphaFoldDB" id="A0A919QKZ1"/>
<protein>
    <submittedName>
        <fullName evidence="1">Uncharacterized protein</fullName>
    </submittedName>
</protein>
<comment type="caution">
    <text evidence="1">The sequence shown here is derived from an EMBL/GenBank/DDBJ whole genome shotgun (WGS) entry which is preliminary data.</text>
</comment>
<name>A0A919QKZ1_9ACTN</name>
<keyword evidence="2" id="KW-1185">Reference proteome</keyword>
<accession>A0A919QKZ1</accession>
<dbReference type="RefSeq" id="WP_204045994.1">
    <property type="nucleotide sequence ID" value="NZ_BOOA01000123.1"/>
</dbReference>
<dbReference type="EMBL" id="BOOA01000123">
    <property type="protein sequence ID" value="GIH29385.1"/>
    <property type="molecule type" value="Genomic_DNA"/>
</dbReference>
<organism evidence="1 2">
    <name type="scientific">Acrocarpospora phusangensis</name>
    <dbReference type="NCBI Taxonomy" id="1070424"/>
    <lineage>
        <taxon>Bacteria</taxon>
        <taxon>Bacillati</taxon>
        <taxon>Actinomycetota</taxon>
        <taxon>Actinomycetes</taxon>
        <taxon>Streptosporangiales</taxon>
        <taxon>Streptosporangiaceae</taxon>
        <taxon>Acrocarpospora</taxon>
    </lineage>
</organism>
<gene>
    <name evidence="1" type="ORF">Aph01nite_76950</name>
</gene>
<dbReference type="Proteomes" id="UP000640052">
    <property type="component" value="Unassembled WGS sequence"/>
</dbReference>
<evidence type="ECO:0000313" key="2">
    <source>
        <dbReference type="Proteomes" id="UP000640052"/>
    </source>
</evidence>
<sequence>MTFTFPEFCESTAIDASTSWTATFESYNQRLDDVYYVVTRREGTQPVTSFIVQVGLHWAGDDWRGPGFVQRLHRYIHEIAATGRTNTDYIGKMQG</sequence>